<dbReference type="InterPro" id="IPR015421">
    <property type="entry name" value="PyrdxlP-dep_Trfase_major"/>
</dbReference>
<dbReference type="PROSITE" id="PS00595">
    <property type="entry name" value="AA_TRANSFER_CLASS_5"/>
    <property type="match status" value="1"/>
</dbReference>
<evidence type="ECO:0000256" key="1">
    <source>
        <dbReference type="ARBA" id="ARBA00001933"/>
    </source>
</evidence>
<comment type="similarity">
    <text evidence="3">Belongs to the class-V pyridoxal-phosphate-dependent aminotransferase family.</text>
</comment>
<organism evidence="6 7">
    <name type="scientific">Bosea rubneri</name>
    <dbReference type="NCBI Taxonomy" id="3075434"/>
    <lineage>
        <taxon>Bacteria</taxon>
        <taxon>Pseudomonadati</taxon>
        <taxon>Pseudomonadota</taxon>
        <taxon>Alphaproteobacteria</taxon>
        <taxon>Hyphomicrobiales</taxon>
        <taxon>Boseaceae</taxon>
        <taxon>Bosea</taxon>
    </lineage>
</organism>
<gene>
    <name evidence="6" type="ORF">RKE40_08425</name>
</gene>
<dbReference type="InterPro" id="IPR015424">
    <property type="entry name" value="PyrdxlP-dep_Trfase"/>
</dbReference>
<evidence type="ECO:0000259" key="5">
    <source>
        <dbReference type="Pfam" id="PF00266"/>
    </source>
</evidence>
<dbReference type="PANTHER" id="PTHR43586:SF24">
    <property type="entry name" value="BLR4730 PROTEIN"/>
    <property type="match status" value="1"/>
</dbReference>
<dbReference type="InterPro" id="IPR000192">
    <property type="entry name" value="Aminotrans_V_dom"/>
</dbReference>
<evidence type="ECO:0000256" key="2">
    <source>
        <dbReference type="ARBA" id="ARBA00022898"/>
    </source>
</evidence>
<feature type="domain" description="Aminotransferase class V" evidence="5">
    <location>
        <begin position="24"/>
        <end position="384"/>
    </location>
</feature>
<dbReference type="GO" id="GO:0008483">
    <property type="term" value="F:transaminase activity"/>
    <property type="evidence" value="ECO:0007669"/>
    <property type="project" value="UniProtKB-KW"/>
</dbReference>
<dbReference type="PANTHER" id="PTHR43586">
    <property type="entry name" value="CYSTEINE DESULFURASE"/>
    <property type="match status" value="1"/>
</dbReference>
<keyword evidence="6" id="KW-0032">Aminotransferase</keyword>
<proteinExistence type="inferred from homology"/>
<keyword evidence="2" id="KW-0663">Pyridoxal phosphate</keyword>
<accession>A0ABU3S541</accession>
<evidence type="ECO:0000313" key="7">
    <source>
        <dbReference type="Proteomes" id="UP001254257"/>
    </source>
</evidence>
<protein>
    <submittedName>
        <fullName evidence="6">Aminotransferase class V-fold PLP-dependent enzyme</fullName>
    </submittedName>
</protein>
<comment type="caution">
    <text evidence="6">The sequence shown here is derived from an EMBL/GenBank/DDBJ whole genome shotgun (WGS) entry which is preliminary data.</text>
</comment>
<dbReference type="Gene3D" id="3.90.1150.10">
    <property type="entry name" value="Aspartate Aminotransferase, domain 1"/>
    <property type="match status" value="1"/>
</dbReference>
<dbReference type="SUPFAM" id="SSF53383">
    <property type="entry name" value="PLP-dependent transferases"/>
    <property type="match status" value="1"/>
</dbReference>
<evidence type="ECO:0000256" key="4">
    <source>
        <dbReference type="RuleBase" id="RU004504"/>
    </source>
</evidence>
<dbReference type="InterPro" id="IPR020578">
    <property type="entry name" value="Aminotrans_V_PyrdxlP_BS"/>
</dbReference>
<evidence type="ECO:0000256" key="3">
    <source>
        <dbReference type="RuleBase" id="RU004075"/>
    </source>
</evidence>
<dbReference type="Gene3D" id="3.40.640.10">
    <property type="entry name" value="Type I PLP-dependent aspartate aminotransferase-like (Major domain)"/>
    <property type="match status" value="1"/>
</dbReference>
<dbReference type="Pfam" id="PF00266">
    <property type="entry name" value="Aminotran_5"/>
    <property type="match status" value="1"/>
</dbReference>
<evidence type="ECO:0000313" key="6">
    <source>
        <dbReference type="EMBL" id="MDU0339903.1"/>
    </source>
</evidence>
<sequence>MSGLDIEQLRAATPGCATSVHFNHAGASLMSGATLAAVTEQLRREALHGPHEASVAVQGRLDEARADAARLLNARATEIAFTSSGSAGWGLAFAALPPLRAGDRILVGRHEWGGNLATMQRAATRAGARIEVIPCREDGSVDPDALAGMIDERVRLVALTWLPANGGLINDAAAIGRVTRAAGIPYFVDAGQALGQIPVDVEAIGCDVLKGAGRKHLRGPRGTAILYVRAAFRPQLDTVFSDVLSAPWTVQGAALRDDARIFETSEHAVALLLGLGVALHEALALGVPAIRDQIDLTAQRLRAELAAIDGVAVHDLGQQRSGLISFTVADLDVNTVKNRLARTGISAGANGPAYTPFDMEARGLAGIVRASVSYLTSEQEIGRLLAAVHGIARER</sequence>
<dbReference type="Proteomes" id="UP001254257">
    <property type="component" value="Unassembled WGS sequence"/>
</dbReference>
<dbReference type="EMBL" id="JAWDID010000009">
    <property type="protein sequence ID" value="MDU0339903.1"/>
    <property type="molecule type" value="Genomic_DNA"/>
</dbReference>
<keyword evidence="7" id="KW-1185">Reference proteome</keyword>
<keyword evidence="6" id="KW-0808">Transferase</keyword>
<comment type="cofactor">
    <cofactor evidence="1 4">
        <name>pyridoxal 5'-phosphate</name>
        <dbReference type="ChEBI" id="CHEBI:597326"/>
    </cofactor>
</comment>
<dbReference type="RefSeq" id="WP_316017786.1">
    <property type="nucleotide sequence ID" value="NZ_JAWDID010000009.1"/>
</dbReference>
<reference evidence="6 7" key="1">
    <citation type="submission" date="2023-09" db="EMBL/GenBank/DDBJ databases">
        <title>Whole genome shotgun sequencing (WGS) of Bosea sp. ZW T0_25, isolated from stored onions (Allium cepa).</title>
        <authorList>
            <person name="Stoll D.A."/>
            <person name="Huch M."/>
        </authorList>
    </citation>
    <scope>NUCLEOTIDE SEQUENCE [LARGE SCALE GENOMIC DNA]</scope>
    <source>
        <strain evidence="6 7">ZW T0_25</strain>
    </source>
</reference>
<name>A0ABU3S541_9HYPH</name>
<dbReference type="InterPro" id="IPR015422">
    <property type="entry name" value="PyrdxlP-dep_Trfase_small"/>
</dbReference>